<keyword evidence="3 6" id="KW-0547">Nucleotide-binding</keyword>
<evidence type="ECO:0000256" key="6">
    <source>
        <dbReference type="PROSITE-ProRule" id="PRU10141"/>
    </source>
</evidence>
<dbReference type="Gene3D" id="3.30.200.20">
    <property type="entry name" value="Phosphorylase Kinase, domain 1"/>
    <property type="match status" value="1"/>
</dbReference>
<accession>A0A7M7KRU8</accession>
<dbReference type="PROSITE" id="PS00109">
    <property type="entry name" value="PROTEIN_KINASE_TYR"/>
    <property type="match status" value="1"/>
</dbReference>
<sequence length="589" mass="66119">MDVLALSDDANSELSDYTKVATSPWPLSQDHKPALKKCVPYHNRVSRERVRFCSVPTVEGQIPAESLRDSSGTSPGSVRTTRSPISLSLYRNADGTIFPKSSALRLTTHRLTVESDGKEDSRSPRSPSSPSASTSRHNSFAMVAENGDNSFDGRTVSQDCSSPKGGGRHIQTRELAPSEKIGDAELRREVSDFIRFAKRGNISNGKKKNQLALEGPKEPSLSEVTSSVQGFAATTWHHIMRGMRTLVGIVFRHRKDSHFNTADLSTMWVNPSNAKDFEITPGCLQMRHKIGAGSYGVVYLVEHKKTWARYAIKCVRKRSGRKQASFLKRSETEFHVWRETGSHPNIISLIAAFQTRSAFCFVMDFVSTGSLSLLLSRQDKPLREDEIKRMASQLAHALYTVHRLGFLHRDVSCSNVLVTAKHNVLLIDFGSSVIGNTATSRAGTLAYMAPEVLAGRSSGPGADWWSYGIVLFALFEGTTPMHIYANRCKIDLRKLSLRSRFSVMKRVSVPISPLLHMDKRNLLKDFLREEPKVRLGVRRKQDFNLIKQHAYFANVNWRPMDEALDKILRRKYNLPMENEDEPVSRTKTI</sequence>
<protein>
    <recommendedName>
        <fullName evidence="8">Protein kinase domain-containing protein</fullName>
    </recommendedName>
</protein>
<evidence type="ECO:0000256" key="3">
    <source>
        <dbReference type="ARBA" id="ARBA00022741"/>
    </source>
</evidence>
<feature type="binding site" evidence="6">
    <location>
        <position position="317"/>
    </location>
    <ligand>
        <name>ATP</name>
        <dbReference type="ChEBI" id="CHEBI:30616"/>
    </ligand>
</feature>
<reference evidence="9" key="1">
    <citation type="submission" date="2021-01" db="UniProtKB">
        <authorList>
            <consortium name="EnsemblMetazoa"/>
        </authorList>
    </citation>
    <scope>IDENTIFICATION</scope>
</reference>
<dbReference type="RefSeq" id="XP_022667880.1">
    <property type="nucleotide sequence ID" value="XM_022812145.1"/>
</dbReference>
<dbReference type="KEGG" id="vde:111253141"/>
<evidence type="ECO:0000256" key="2">
    <source>
        <dbReference type="ARBA" id="ARBA00022679"/>
    </source>
</evidence>
<keyword evidence="10" id="KW-1185">Reference proteome</keyword>
<keyword evidence="1" id="KW-0723">Serine/threonine-protein kinase</keyword>
<dbReference type="InterPro" id="IPR000719">
    <property type="entry name" value="Prot_kinase_dom"/>
</dbReference>
<evidence type="ECO:0000313" key="9">
    <source>
        <dbReference type="EnsemblMetazoa" id="XP_022667880"/>
    </source>
</evidence>
<dbReference type="InterPro" id="IPR011009">
    <property type="entry name" value="Kinase-like_dom_sf"/>
</dbReference>
<keyword evidence="4" id="KW-0418">Kinase</keyword>
<dbReference type="Pfam" id="PF00069">
    <property type="entry name" value="Pkinase"/>
    <property type="match status" value="1"/>
</dbReference>
<proteinExistence type="predicted"/>
<organism evidence="9 10">
    <name type="scientific">Varroa destructor</name>
    <name type="common">Honeybee mite</name>
    <dbReference type="NCBI Taxonomy" id="109461"/>
    <lineage>
        <taxon>Eukaryota</taxon>
        <taxon>Metazoa</taxon>
        <taxon>Ecdysozoa</taxon>
        <taxon>Arthropoda</taxon>
        <taxon>Chelicerata</taxon>
        <taxon>Arachnida</taxon>
        <taxon>Acari</taxon>
        <taxon>Parasitiformes</taxon>
        <taxon>Mesostigmata</taxon>
        <taxon>Gamasina</taxon>
        <taxon>Dermanyssoidea</taxon>
        <taxon>Varroidae</taxon>
        <taxon>Varroa</taxon>
    </lineage>
</organism>
<evidence type="ECO:0000256" key="7">
    <source>
        <dbReference type="SAM" id="MobiDB-lite"/>
    </source>
</evidence>
<keyword evidence="5 6" id="KW-0067">ATP-binding</keyword>
<evidence type="ECO:0000256" key="1">
    <source>
        <dbReference type="ARBA" id="ARBA00022527"/>
    </source>
</evidence>
<dbReference type="PANTHER" id="PTHR24351">
    <property type="entry name" value="RIBOSOMAL PROTEIN S6 KINASE"/>
    <property type="match status" value="1"/>
</dbReference>
<dbReference type="EnsemblMetazoa" id="XM_022812145">
    <property type="protein sequence ID" value="XP_022667880"/>
    <property type="gene ID" value="LOC111253141"/>
</dbReference>
<dbReference type="OrthoDB" id="6494372at2759"/>
<evidence type="ECO:0000259" key="8">
    <source>
        <dbReference type="PROSITE" id="PS50011"/>
    </source>
</evidence>
<dbReference type="Proteomes" id="UP000594260">
    <property type="component" value="Unplaced"/>
</dbReference>
<dbReference type="GO" id="GO:0004674">
    <property type="term" value="F:protein serine/threonine kinase activity"/>
    <property type="evidence" value="ECO:0007669"/>
    <property type="project" value="UniProtKB-KW"/>
</dbReference>
<dbReference type="GeneID" id="111253141"/>
<dbReference type="PROSITE" id="PS50011">
    <property type="entry name" value="PROTEIN_KINASE_DOM"/>
    <property type="match status" value="1"/>
</dbReference>
<dbReference type="InterPro" id="IPR017441">
    <property type="entry name" value="Protein_kinase_ATP_BS"/>
</dbReference>
<dbReference type="PROSITE" id="PS00107">
    <property type="entry name" value="PROTEIN_KINASE_ATP"/>
    <property type="match status" value="1"/>
</dbReference>
<evidence type="ECO:0000256" key="5">
    <source>
        <dbReference type="ARBA" id="ARBA00022840"/>
    </source>
</evidence>
<dbReference type="SUPFAM" id="SSF56112">
    <property type="entry name" value="Protein kinase-like (PK-like)"/>
    <property type="match status" value="1"/>
</dbReference>
<dbReference type="Gene3D" id="1.10.510.10">
    <property type="entry name" value="Transferase(Phosphotransferase) domain 1"/>
    <property type="match status" value="1"/>
</dbReference>
<evidence type="ECO:0000256" key="4">
    <source>
        <dbReference type="ARBA" id="ARBA00022777"/>
    </source>
</evidence>
<feature type="domain" description="Protein kinase" evidence="8">
    <location>
        <begin position="284"/>
        <end position="552"/>
    </location>
</feature>
<feature type="region of interest" description="Disordered" evidence="7">
    <location>
        <begin position="108"/>
        <end position="175"/>
    </location>
</feature>
<name>A0A7M7KRU8_VARDE</name>
<evidence type="ECO:0000313" key="10">
    <source>
        <dbReference type="Proteomes" id="UP000594260"/>
    </source>
</evidence>
<dbReference type="OMA" id="ECYHRTT"/>
<dbReference type="GO" id="GO:0005524">
    <property type="term" value="F:ATP binding"/>
    <property type="evidence" value="ECO:0007669"/>
    <property type="project" value="UniProtKB-UniRule"/>
</dbReference>
<keyword evidence="2" id="KW-0808">Transferase</keyword>
<feature type="compositionally biased region" description="Basic and acidic residues" evidence="7">
    <location>
        <begin position="111"/>
        <end position="123"/>
    </location>
</feature>
<dbReference type="AlphaFoldDB" id="A0A7M7KRU8"/>
<feature type="compositionally biased region" description="Low complexity" evidence="7">
    <location>
        <begin position="124"/>
        <end position="136"/>
    </location>
</feature>
<dbReference type="InterPro" id="IPR008266">
    <property type="entry name" value="Tyr_kinase_AS"/>
</dbReference>
<dbReference type="InParanoid" id="A0A7M7KRU8"/>